<dbReference type="SUPFAM" id="SSF58104">
    <property type="entry name" value="Methyl-accepting chemotaxis protein (MCP) signaling domain"/>
    <property type="match status" value="1"/>
</dbReference>
<keyword evidence="2" id="KW-1003">Cell membrane</keyword>
<dbReference type="KEGG" id="sba:Sulba_2284"/>
<dbReference type="InterPro" id="IPR033480">
    <property type="entry name" value="sCache_2"/>
</dbReference>
<feature type="domain" description="HAMP" evidence="12">
    <location>
        <begin position="381"/>
        <end position="435"/>
    </location>
</feature>
<dbReference type="InterPro" id="IPR004089">
    <property type="entry name" value="MCPsignal_dom"/>
</dbReference>
<evidence type="ECO:0000259" key="11">
    <source>
        <dbReference type="PROSITE" id="PS50111"/>
    </source>
</evidence>
<dbReference type="SMART" id="SM00304">
    <property type="entry name" value="HAMP"/>
    <property type="match status" value="1"/>
</dbReference>
<keyword evidence="14" id="KW-1185">Reference proteome</keyword>
<keyword evidence="5 10" id="KW-0472">Membrane</keyword>
<dbReference type="Pfam" id="PF08269">
    <property type="entry name" value="dCache_2"/>
    <property type="match status" value="1"/>
</dbReference>
<sequence>MQGVNIKIKALVLFIVSLGVLTIASLGVIFYKSEALINTQVHDEREFILDMNKQELKAYTTMAEKAIGSFYEASSSESNIAQKIKADAMILKKTLDDIYTNNKDKLSKDELHTMLLALINGYRYNNDVGYFYAYNMEGINVVHPINKALVGKNLIEMKDKEGNFVIKDLLKAAKEGTGVTKFIWPHPITKQDEPKLSYNFYYEPLNIVIGTGDYASSIKEHFQNEAIKILNTLRYTDDNEGYFFGFKKGTANTYVYAFHATKQDRQGKEIKLDSTDSQGKMFRKELIEGALKNPKEGVFVIYNSEHPITKKDAPKLAYAKYFKEWDWTIVSGVYIDGVEASVAKQEEKIASNINSMIFSMILSSSLLAIVVLGVVYMVINAMIATPLVNLKQTAHNLAVGDGDLTKKLEVKNKDEIGDASYEINNFIEKVRSTIALAKDTSSENASIAHELSTTTLQVGKRVEDSTAIIAQATHMSGETKEEIINSIKEAKQSKQEVVKANQELKNAREHIELLGKRVQSSATTEMELAHRIQQLSSDAEQVKNVLTVIGDIADQTNLLALNAAIEAARAGEHGRGFAVVADEVRKLAERTQKSLVEINATINVIVQSINDSSEQMNHNSQEIQELSSIAQSVEDKINMTVSSMEIATNLNDKTVEDYVKTGDKIDLIVSKIEEINTLSTQNTRSVEEIAGASEHLNALTEKLNAILNKFRT</sequence>
<dbReference type="PROSITE" id="PS50111">
    <property type="entry name" value="CHEMOTAXIS_TRANSDUC_2"/>
    <property type="match status" value="1"/>
</dbReference>
<dbReference type="PANTHER" id="PTHR32089">
    <property type="entry name" value="METHYL-ACCEPTING CHEMOTAXIS PROTEIN MCPB"/>
    <property type="match status" value="1"/>
</dbReference>
<keyword evidence="6 8" id="KW-0807">Transducer</keyword>
<reference evidence="13 14" key="1">
    <citation type="submission" date="2012-06" db="EMBL/GenBank/DDBJ databases">
        <title>Complete sequence of Sulfurospirillum barnesii SES-3.</title>
        <authorList>
            <consortium name="US DOE Joint Genome Institute"/>
            <person name="Lucas S."/>
            <person name="Han J."/>
            <person name="Lapidus A."/>
            <person name="Cheng J.-F."/>
            <person name="Goodwin L."/>
            <person name="Pitluck S."/>
            <person name="Peters L."/>
            <person name="Ovchinnikova G."/>
            <person name="Lu M."/>
            <person name="Detter J.C."/>
            <person name="Han C."/>
            <person name="Tapia R."/>
            <person name="Land M."/>
            <person name="Hauser L."/>
            <person name="Kyrpides N."/>
            <person name="Ivanova N."/>
            <person name="Pagani I."/>
            <person name="Stolz J."/>
            <person name="Arkin A."/>
            <person name="Dehal P."/>
            <person name="Oremland R."/>
            <person name="Saltikov C."/>
            <person name="Basu P."/>
            <person name="Hollibaugh J."/>
            <person name="Newman D."/>
            <person name="Stolyar S."/>
            <person name="Hazen T."/>
            <person name="Woyke T."/>
        </authorList>
    </citation>
    <scope>NUCLEOTIDE SEQUENCE [LARGE SCALE GENOMIC DNA]</scope>
    <source>
        <strain evidence="14">ATCC 700032 / DSM 10660 / SES-3</strain>
    </source>
</reference>
<feature type="coiled-coil region" evidence="9">
    <location>
        <begin position="483"/>
        <end position="517"/>
    </location>
</feature>
<evidence type="ECO:0000256" key="1">
    <source>
        <dbReference type="ARBA" id="ARBA00004651"/>
    </source>
</evidence>
<comment type="subcellular location">
    <subcellularLocation>
        <location evidence="1">Cell membrane</location>
        <topology evidence="1">Multi-pass membrane protein</topology>
    </subcellularLocation>
</comment>
<evidence type="ECO:0000313" key="13">
    <source>
        <dbReference type="EMBL" id="AFL69559.1"/>
    </source>
</evidence>
<dbReference type="Gene3D" id="3.30.450.20">
    <property type="entry name" value="PAS domain"/>
    <property type="match status" value="2"/>
</dbReference>
<accession>I3Y035</accession>
<protein>
    <submittedName>
        <fullName evidence="13">Methyl-accepting chemotaxis protein</fullName>
    </submittedName>
</protein>
<feature type="transmembrane region" description="Helical" evidence="10">
    <location>
        <begin position="12"/>
        <end position="31"/>
    </location>
</feature>
<evidence type="ECO:0000256" key="4">
    <source>
        <dbReference type="ARBA" id="ARBA00022989"/>
    </source>
</evidence>
<dbReference type="AlphaFoldDB" id="I3Y035"/>
<dbReference type="RefSeq" id="WP_014770422.1">
    <property type="nucleotide sequence ID" value="NC_018002.1"/>
</dbReference>
<dbReference type="Pfam" id="PF00015">
    <property type="entry name" value="MCPsignal"/>
    <property type="match status" value="1"/>
</dbReference>
<organism evidence="13 14">
    <name type="scientific">Sulfurospirillum barnesii (strain ATCC 700032 / DSM 10660 / SES-3)</name>
    <dbReference type="NCBI Taxonomy" id="760154"/>
    <lineage>
        <taxon>Bacteria</taxon>
        <taxon>Pseudomonadati</taxon>
        <taxon>Campylobacterota</taxon>
        <taxon>Epsilonproteobacteria</taxon>
        <taxon>Campylobacterales</taxon>
        <taxon>Sulfurospirillaceae</taxon>
        <taxon>Sulfurospirillum</taxon>
    </lineage>
</organism>
<dbReference type="STRING" id="760154.Sulba_2284"/>
<proteinExistence type="inferred from homology"/>
<evidence type="ECO:0000313" key="14">
    <source>
        <dbReference type="Proteomes" id="UP000006176"/>
    </source>
</evidence>
<dbReference type="PANTHER" id="PTHR32089:SF114">
    <property type="entry name" value="METHYL-ACCEPTING CHEMOTAXIS PROTEIN MCPB"/>
    <property type="match status" value="1"/>
</dbReference>
<dbReference type="EMBL" id="CP003333">
    <property type="protein sequence ID" value="AFL69559.1"/>
    <property type="molecule type" value="Genomic_DNA"/>
</dbReference>
<evidence type="ECO:0000256" key="7">
    <source>
        <dbReference type="ARBA" id="ARBA00029447"/>
    </source>
</evidence>
<evidence type="ECO:0000256" key="10">
    <source>
        <dbReference type="SAM" id="Phobius"/>
    </source>
</evidence>
<evidence type="ECO:0000256" key="6">
    <source>
        <dbReference type="ARBA" id="ARBA00023224"/>
    </source>
</evidence>
<evidence type="ECO:0000256" key="2">
    <source>
        <dbReference type="ARBA" id="ARBA00022475"/>
    </source>
</evidence>
<dbReference type="PROSITE" id="PS50885">
    <property type="entry name" value="HAMP"/>
    <property type="match status" value="1"/>
</dbReference>
<dbReference type="SMART" id="SM01049">
    <property type="entry name" value="Cache_2"/>
    <property type="match status" value="2"/>
</dbReference>
<feature type="domain" description="Methyl-accepting transducer" evidence="11">
    <location>
        <begin position="440"/>
        <end position="697"/>
    </location>
</feature>
<evidence type="ECO:0000256" key="3">
    <source>
        <dbReference type="ARBA" id="ARBA00022692"/>
    </source>
</evidence>
<dbReference type="PATRIC" id="fig|760154.4.peg.2287"/>
<dbReference type="eggNOG" id="COG0840">
    <property type="taxonomic scope" value="Bacteria"/>
</dbReference>
<gene>
    <name evidence="13" type="ordered locus">Sulba_2284</name>
</gene>
<comment type="similarity">
    <text evidence="7">Belongs to the methyl-accepting chemotaxis (MCP) protein family.</text>
</comment>
<evidence type="ECO:0000256" key="8">
    <source>
        <dbReference type="PROSITE-ProRule" id="PRU00284"/>
    </source>
</evidence>
<keyword evidence="4 10" id="KW-1133">Transmembrane helix</keyword>
<dbReference type="eggNOG" id="COG4564">
    <property type="taxonomic scope" value="Bacteria"/>
</dbReference>
<dbReference type="SMART" id="SM00283">
    <property type="entry name" value="MA"/>
    <property type="match status" value="1"/>
</dbReference>
<evidence type="ECO:0000256" key="5">
    <source>
        <dbReference type="ARBA" id="ARBA00023136"/>
    </source>
</evidence>
<dbReference type="HOGENOM" id="CLU_000445_107_21_7"/>
<evidence type="ECO:0000256" key="9">
    <source>
        <dbReference type="SAM" id="Coils"/>
    </source>
</evidence>
<dbReference type="InterPro" id="IPR003660">
    <property type="entry name" value="HAMP_dom"/>
</dbReference>
<dbReference type="Gene3D" id="1.10.287.950">
    <property type="entry name" value="Methyl-accepting chemotaxis protein"/>
    <property type="match status" value="1"/>
</dbReference>
<keyword evidence="9" id="KW-0175">Coiled coil</keyword>
<evidence type="ECO:0000259" key="12">
    <source>
        <dbReference type="PROSITE" id="PS50885"/>
    </source>
</evidence>
<dbReference type="InterPro" id="IPR004010">
    <property type="entry name" value="Double_Cache_2"/>
</dbReference>
<dbReference type="Pfam" id="PF00672">
    <property type="entry name" value="HAMP"/>
    <property type="match status" value="1"/>
</dbReference>
<dbReference type="GO" id="GO:0007165">
    <property type="term" value="P:signal transduction"/>
    <property type="evidence" value="ECO:0007669"/>
    <property type="project" value="UniProtKB-KW"/>
</dbReference>
<dbReference type="CDD" id="cd06225">
    <property type="entry name" value="HAMP"/>
    <property type="match status" value="1"/>
</dbReference>
<feature type="transmembrane region" description="Helical" evidence="10">
    <location>
        <begin position="356"/>
        <end position="379"/>
    </location>
</feature>
<keyword evidence="3 10" id="KW-0812">Transmembrane</keyword>
<name>I3Y035_SULBS</name>
<dbReference type="Proteomes" id="UP000006176">
    <property type="component" value="Chromosome"/>
</dbReference>
<dbReference type="GO" id="GO:0005886">
    <property type="term" value="C:plasma membrane"/>
    <property type="evidence" value="ECO:0007669"/>
    <property type="project" value="UniProtKB-SubCell"/>
</dbReference>
<dbReference type="OrthoDB" id="9781638at2"/>